<sequence length="469" mass="52458">MLKLYGSFVESIISKVFETQFKILPELAELILDRVARGNRVVIYGAGHGHELAEEMLDLVGGFNFIESYNPQDLFGPPLKAGYIERTEAFAKVFYSMMDLKQGDVLWLISNSGTNGVVVELAKRCKENGITLIAHTNMKQTSTVSARHSCGKKMVEFADYIIDNCGEDGDAAFETVNGKKQGPTSNGVGTFILQGLNVCFATVLHASNCTPEDVRNGNYARCKVIHKEAMLENLNTYYKDYMKVLKEVFATQLENIQQAAALSVQCVMAEGRNMMFGMVHDHTLVEEIHSRAGTIMCNRSLVSQNIDIQLYDGVKKATLYANISEYADALLRSVELNEKDVLFLISQSANENAMRRLVVLAKEKNCKLILHTNKKYADTCSEHPLYQNVDVVIDNCCPKNQLLMKVGKFDVGYVGTSIGCFINQCYVMEMTKQLFEHGIDIPARISINTDKGLIFTEELNKKYFNDTVV</sequence>
<dbReference type="PANTHER" id="PTHR30390">
    <property type="entry name" value="SEDOHEPTULOSE 7-PHOSPHATE ISOMERASE / DNAA INITIATOR-ASSOCIATING FACTOR FOR REPLICATION INITIATION"/>
    <property type="match status" value="1"/>
</dbReference>
<dbReference type="EMBL" id="VSSQ01022516">
    <property type="protein sequence ID" value="MPM68882.1"/>
    <property type="molecule type" value="Genomic_DNA"/>
</dbReference>
<name>A0A645BUF0_9ZZZZ</name>
<comment type="caution">
    <text evidence="2">The sequence shown here is derived from an EMBL/GenBank/DDBJ whole genome shotgun (WGS) entry which is preliminary data.</text>
</comment>
<dbReference type="GO" id="GO:0097367">
    <property type="term" value="F:carbohydrate derivative binding"/>
    <property type="evidence" value="ECO:0007669"/>
    <property type="project" value="InterPro"/>
</dbReference>
<dbReference type="InterPro" id="IPR001347">
    <property type="entry name" value="SIS_dom"/>
</dbReference>
<dbReference type="SUPFAM" id="SSF53697">
    <property type="entry name" value="SIS domain"/>
    <property type="match status" value="2"/>
</dbReference>
<proteinExistence type="predicted"/>
<dbReference type="AlphaFoldDB" id="A0A645BUF0"/>
<dbReference type="Gene3D" id="3.40.50.10490">
    <property type="entry name" value="Glucose-6-phosphate isomerase like protein, domain 1"/>
    <property type="match status" value="2"/>
</dbReference>
<feature type="domain" description="SIS" evidence="1">
    <location>
        <begin position="31"/>
        <end position="206"/>
    </location>
</feature>
<evidence type="ECO:0000259" key="1">
    <source>
        <dbReference type="PROSITE" id="PS51464"/>
    </source>
</evidence>
<dbReference type="PROSITE" id="PS51464">
    <property type="entry name" value="SIS"/>
    <property type="match status" value="1"/>
</dbReference>
<dbReference type="PANTHER" id="PTHR30390:SF7">
    <property type="entry name" value="PHOSPHOHEPTOSE ISOMERASE"/>
    <property type="match status" value="1"/>
</dbReference>
<evidence type="ECO:0000313" key="2">
    <source>
        <dbReference type="EMBL" id="MPM68882.1"/>
    </source>
</evidence>
<organism evidence="2">
    <name type="scientific">bioreactor metagenome</name>
    <dbReference type="NCBI Taxonomy" id="1076179"/>
    <lineage>
        <taxon>unclassified sequences</taxon>
        <taxon>metagenomes</taxon>
        <taxon>ecological metagenomes</taxon>
    </lineage>
</organism>
<dbReference type="Pfam" id="PF13580">
    <property type="entry name" value="SIS_2"/>
    <property type="match status" value="2"/>
</dbReference>
<accession>A0A645BUF0</accession>
<reference evidence="2" key="1">
    <citation type="submission" date="2019-08" db="EMBL/GenBank/DDBJ databases">
        <authorList>
            <person name="Kucharzyk K."/>
            <person name="Murdoch R.W."/>
            <person name="Higgins S."/>
            <person name="Loffler F."/>
        </authorList>
    </citation>
    <scope>NUCLEOTIDE SEQUENCE</scope>
</reference>
<dbReference type="NCBIfam" id="NF002805">
    <property type="entry name" value="PRK02947.1"/>
    <property type="match status" value="1"/>
</dbReference>
<dbReference type="InterPro" id="IPR050099">
    <property type="entry name" value="SIS_GmhA/DiaA_subfam"/>
</dbReference>
<dbReference type="InterPro" id="IPR046348">
    <property type="entry name" value="SIS_dom_sf"/>
</dbReference>
<protein>
    <recommendedName>
        <fullName evidence="1">SIS domain-containing protein</fullName>
    </recommendedName>
</protein>
<dbReference type="GO" id="GO:1901135">
    <property type="term" value="P:carbohydrate derivative metabolic process"/>
    <property type="evidence" value="ECO:0007669"/>
    <property type="project" value="InterPro"/>
</dbReference>
<gene>
    <name evidence="2" type="ORF">SDC9_115817</name>
</gene>